<keyword evidence="2" id="KW-1185">Reference proteome</keyword>
<gene>
    <name evidence="1" type="ORF">K7B10_08775</name>
</gene>
<accession>A0ABS8E1P9</accession>
<dbReference type="SMART" id="SM01260">
    <property type="entry name" value="LANC_like"/>
    <property type="match status" value="1"/>
</dbReference>
<dbReference type="InterPro" id="IPR033889">
    <property type="entry name" value="LanC"/>
</dbReference>
<dbReference type="Proteomes" id="UP001520654">
    <property type="component" value="Unassembled WGS sequence"/>
</dbReference>
<organism evidence="1 2">
    <name type="scientific">Streptomyces flavotricini</name>
    <dbReference type="NCBI Taxonomy" id="66888"/>
    <lineage>
        <taxon>Bacteria</taxon>
        <taxon>Bacillati</taxon>
        <taxon>Actinomycetota</taxon>
        <taxon>Actinomycetes</taxon>
        <taxon>Kitasatosporales</taxon>
        <taxon>Streptomycetaceae</taxon>
        <taxon>Streptomyces</taxon>
    </lineage>
</organism>
<dbReference type="SUPFAM" id="SSF158745">
    <property type="entry name" value="LanC-like"/>
    <property type="match status" value="1"/>
</dbReference>
<dbReference type="Pfam" id="PF05147">
    <property type="entry name" value="LANC_like"/>
    <property type="match status" value="1"/>
</dbReference>
<dbReference type="RefSeq" id="WP_229335481.1">
    <property type="nucleotide sequence ID" value="NZ_JAINUL010000001.1"/>
</dbReference>
<dbReference type="PRINTS" id="PR01950">
    <property type="entry name" value="LANCSUPER"/>
</dbReference>
<evidence type="ECO:0000313" key="2">
    <source>
        <dbReference type="Proteomes" id="UP001520654"/>
    </source>
</evidence>
<name>A0ABS8E1P9_9ACTN</name>
<dbReference type="CDD" id="cd04793">
    <property type="entry name" value="LanC"/>
    <property type="match status" value="1"/>
</dbReference>
<sequence>MTPAWESALDANRRSAVLFVARDVAVRTTDRARITRSMPAARRQSRHPESVHWNPYGLAGGDAGIALMCSYFDQCLSGEGWDAVGHGFLTEGVTALENGGSGHAGLFAGLGGFAFAVESSSRNGDRYQRALATVDELLAPQARKLAGRLGAAEHGLPVSAFDVVSGASGVAAYLLRRDPLGALPDVLTALVRLAEPCRGTPRWATPPDLLLSESTRRAYPTGQLNCGLAHGIPGPLAVLSLALQSGYEVSGQREAVRALAQWLLSRRIEDAWGCGWPDAVPLTPAGRPARDRACGPTRGAWCYGTPGVARSLWLAGRALDDGGLGHAAVEAMSSVLRRPAELRHLTSPTYCHGVAGLLQIVLRFARDTPSETLAQASTALVDELLAAYEPQRPFGYASREAADVAVDRADLLDGAAGVAMTLLAAATGTEPAWDRMFLLS</sequence>
<protein>
    <submittedName>
        <fullName evidence="1">Lanthionine synthetase C family protein</fullName>
    </submittedName>
</protein>
<dbReference type="EMBL" id="JAINUL010000001">
    <property type="protein sequence ID" value="MCC0094873.1"/>
    <property type="molecule type" value="Genomic_DNA"/>
</dbReference>
<evidence type="ECO:0000313" key="1">
    <source>
        <dbReference type="EMBL" id="MCC0094873.1"/>
    </source>
</evidence>
<dbReference type="PRINTS" id="PR01955">
    <property type="entry name" value="LANCFRANKIA"/>
</dbReference>
<comment type="caution">
    <text evidence="1">The sequence shown here is derived from an EMBL/GenBank/DDBJ whole genome shotgun (WGS) entry which is preliminary data.</text>
</comment>
<proteinExistence type="predicted"/>
<dbReference type="Gene3D" id="1.50.10.20">
    <property type="match status" value="1"/>
</dbReference>
<dbReference type="InterPro" id="IPR007822">
    <property type="entry name" value="LANC-like"/>
</dbReference>
<reference evidence="1 2" key="1">
    <citation type="submission" date="2021-08" db="EMBL/GenBank/DDBJ databases">
        <title>Genomic Architecture of Streptomyces flavotricini NGL1 and Streptomyces erythrochromogenes HMS4 With Differential Plant Beneficial attributes and laccase production capabilities.</title>
        <authorList>
            <person name="Salwan R."/>
            <person name="Kaur R."/>
            <person name="Sharma V."/>
        </authorList>
    </citation>
    <scope>NUCLEOTIDE SEQUENCE [LARGE SCALE GENOMIC DNA]</scope>
    <source>
        <strain evidence="1 2">NGL1</strain>
    </source>
</reference>